<dbReference type="KEGG" id="zal:AZF00_11175"/>
<dbReference type="EMBL" id="CP014544">
    <property type="protein sequence ID" value="AMO68825.1"/>
    <property type="molecule type" value="Genomic_DNA"/>
</dbReference>
<dbReference type="InterPro" id="IPR008283">
    <property type="entry name" value="Peptidase_M17_N"/>
</dbReference>
<dbReference type="Gene3D" id="3.40.630.10">
    <property type="entry name" value="Zn peptidases"/>
    <property type="match status" value="1"/>
</dbReference>
<proteinExistence type="inferred from homology"/>
<evidence type="ECO:0000256" key="7">
    <source>
        <dbReference type="ARBA" id="ARBA00022801"/>
    </source>
</evidence>
<feature type="binding site" evidence="9">
    <location>
        <position position="347"/>
    </location>
    <ligand>
        <name>Mn(2+)</name>
        <dbReference type="ChEBI" id="CHEBI:29035"/>
        <label>2</label>
    </ligand>
</feature>
<feature type="binding site" evidence="9">
    <location>
        <position position="268"/>
    </location>
    <ligand>
        <name>Mn(2+)</name>
        <dbReference type="ChEBI" id="CHEBI:29035"/>
        <label>2</label>
    </ligand>
</feature>
<feature type="binding site" evidence="9">
    <location>
        <position position="347"/>
    </location>
    <ligand>
        <name>Mn(2+)</name>
        <dbReference type="ChEBI" id="CHEBI:29035"/>
        <label>1</label>
    </ligand>
</feature>
<dbReference type="PRINTS" id="PR00481">
    <property type="entry name" value="LAMNOPPTDASE"/>
</dbReference>
<dbReference type="CDD" id="cd00433">
    <property type="entry name" value="Peptidase_M17"/>
    <property type="match status" value="1"/>
</dbReference>
<dbReference type="Pfam" id="PF02789">
    <property type="entry name" value="Peptidase_M17_N"/>
    <property type="match status" value="1"/>
</dbReference>
<comment type="catalytic activity">
    <reaction evidence="1 9">
        <text>Release of an N-terminal amino acid, Xaa-|-Yaa-, in which Xaa is preferably Leu, but may be other amino acids including Pro although not Arg or Lys, and Yaa may be Pro. Amino acid amides and methyl esters are also readily hydrolyzed, but rates on arylamides are exceedingly low.</text>
        <dbReference type="EC" id="3.4.11.1"/>
    </reaction>
</comment>
<dbReference type="InterPro" id="IPR011356">
    <property type="entry name" value="Leucine_aapep/pepB"/>
</dbReference>
<evidence type="ECO:0000256" key="8">
    <source>
        <dbReference type="ARBA" id="ARBA00023211"/>
    </source>
</evidence>
<dbReference type="InterPro" id="IPR000819">
    <property type="entry name" value="Peptidase_M17_C"/>
</dbReference>
<dbReference type="AlphaFoldDB" id="A0A127M6K2"/>
<evidence type="ECO:0000313" key="12">
    <source>
        <dbReference type="Proteomes" id="UP000074119"/>
    </source>
</evidence>
<evidence type="ECO:0000256" key="5">
    <source>
        <dbReference type="ARBA" id="ARBA00022670"/>
    </source>
</evidence>
<dbReference type="SUPFAM" id="SSF53187">
    <property type="entry name" value="Zn-dependent exopeptidases"/>
    <property type="match status" value="1"/>
</dbReference>
<gene>
    <name evidence="9" type="primary">pepA</name>
    <name evidence="11" type="ORF">AZF00_11175</name>
</gene>
<accession>A0A127M6K2</accession>
<keyword evidence="4 9" id="KW-0031">Aminopeptidase</keyword>
<comment type="subcellular location">
    <subcellularLocation>
        <location evidence="9">Cytoplasm</location>
    </subcellularLocation>
</comment>
<reference evidence="11 12" key="1">
    <citation type="submission" date="2015-12" db="EMBL/GenBank/DDBJ databases">
        <authorList>
            <person name="Shamseldin A."/>
            <person name="Moawad H."/>
            <person name="Abd El-Rahim W.M."/>
            <person name="Sadowsky M.J."/>
        </authorList>
    </citation>
    <scope>NUCLEOTIDE SEQUENCE [LARGE SCALE GENOMIC DNA]</scope>
    <source>
        <strain evidence="11 12">SM2</strain>
    </source>
</reference>
<keyword evidence="8 9" id="KW-0464">Manganese</keyword>
<dbReference type="Gene3D" id="3.40.220.10">
    <property type="entry name" value="Leucine Aminopeptidase, subunit E, domain 1"/>
    <property type="match status" value="1"/>
</dbReference>
<evidence type="ECO:0000256" key="6">
    <source>
        <dbReference type="ARBA" id="ARBA00022723"/>
    </source>
</evidence>
<dbReference type="EC" id="3.4.11.10" evidence="9"/>
<evidence type="ECO:0000259" key="10">
    <source>
        <dbReference type="PROSITE" id="PS00631"/>
    </source>
</evidence>
<feature type="binding site" evidence="9">
    <location>
        <position position="263"/>
    </location>
    <ligand>
        <name>Mn(2+)</name>
        <dbReference type="ChEBI" id="CHEBI:29035"/>
        <label>2</label>
    </ligand>
</feature>
<keyword evidence="6 9" id="KW-0479">Metal-binding</keyword>
<evidence type="ECO:0000256" key="4">
    <source>
        <dbReference type="ARBA" id="ARBA00022438"/>
    </source>
</evidence>
<dbReference type="NCBIfam" id="NF002074">
    <property type="entry name" value="PRK00913.1-4"/>
    <property type="match status" value="1"/>
</dbReference>
<dbReference type="SUPFAM" id="SSF52949">
    <property type="entry name" value="Macro domain-like"/>
    <property type="match status" value="1"/>
</dbReference>
<dbReference type="GO" id="GO:0005737">
    <property type="term" value="C:cytoplasm"/>
    <property type="evidence" value="ECO:0007669"/>
    <property type="project" value="UniProtKB-SubCell"/>
</dbReference>
<dbReference type="PANTHER" id="PTHR11963">
    <property type="entry name" value="LEUCINE AMINOPEPTIDASE-RELATED"/>
    <property type="match status" value="1"/>
</dbReference>
<dbReference type="Pfam" id="PF00883">
    <property type="entry name" value="Peptidase_M17"/>
    <property type="match status" value="1"/>
</dbReference>
<dbReference type="RefSeq" id="WP_008249362.1">
    <property type="nucleotide sequence ID" value="NZ_CP014544.1"/>
</dbReference>
<dbReference type="InterPro" id="IPR023042">
    <property type="entry name" value="Peptidase_M17_leu_NH2_pept"/>
</dbReference>
<dbReference type="PROSITE" id="PS00631">
    <property type="entry name" value="CYTOSOL_AP"/>
    <property type="match status" value="1"/>
</dbReference>
<evidence type="ECO:0000256" key="3">
    <source>
        <dbReference type="ARBA" id="ARBA00009528"/>
    </source>
</evidence>
<protein>
    <recommendedName>
        <fullName evidence="9">Probable cytosol aminopeptidase</fullName>
        <ecNumber evidence="9">3.4.11.1</ecNumber>
    </recommendedName>
    <alternativeName>
        <fullName evidence="9">Leucine aminopeptidase</fullName>
        <shortName evidence="9">LAP</shortName>
        <ecNumber evidence="9">3.4.11.10</ecNumber>
    </alternativeName>
    <alternativeName>
        <fullName evidence="9">Leucyl aminopeptidase</fullName>
    </alternativeName>
</protein>
<dbReference type="InterPro" id="IPR043472">
    <property type="entry name" value="Macro_dom-like"/>
</dbReference>
<comment type="similarity">
    <text evidence="3 9">Belongs to the peptidase M17 family.</text>
</comment>
<dbReference type="HAMAP" id="MF_00181">
    <property type="entry name" value="Cytosol_peptidase_M17"/>
    <property type="match status" value="1"/>
</dbReference>
<dbReference type="STRING" id="1470434.AZF00_11175"/>
<dbReference type="PANTHER" id="PTHR11963:SF23">
    <property type="entry name" value="CYTOSOL AMINOPEPTIDASE"/>
    <property type="match status" value="1"/>
</dbReference>
<dbReference type="FunFam" id="3.40.630.10:FF:000004">
    <property type="entry name" value="Probable cytosol aminopeptidase"/>
    <property type="match status" value="1"/>
</dbReference>
<comment type="catalytic activity">
    <reaction evidence="2 9">
        <text>Release of an N-terminal amino acid, preferentially leucine, but not glutamic or aspartic acids.</text>
        <dbReference type="EC" id="3.4.11.10"/>
    </reaction>
</comment>
<evidence type="ECO:0000313" key="11">
    <source>
        <dbReference type="EMBL" id="AMO68825.1"/>
    </source>
</evidence>
<name>A0A127M6K2_9GAMM</name>
<dbReference type="GO" id="GO:0030145">
    <property type="term" value="F:manganese ion binding"/>
    <property type="evidence" value="ECO:0007669"/>
    <property type="project" value="UniProtKB-UniRule"/>
</dbReference>
<organism evidence="11 12">
    <name type="scientific">Zhongshania aliphaticivorans</name>
    <dbReference type="NCBI Taxonomy" id="1470434"/>
    <lineage>
        <taxon>Bacteria</taxon>
        <taxon>Pseudomonadati</taxon>
        <taxon>Pseudomonadota</taxon>
        <taxon>Gammaproteobacteria</taxon>
        <taxon>Cellvibrionales</taxon>
        <taxon>Spongiibacteraceae</taxon>
        <taxon>Zhongshania</taxon>
    </lineage>
</organism>
<evidence type="ECO:0000256" key="9">
    <source>
        <dbReference type="HAMAP-Rule" id="MF_00181"/>
    </source>
</evidence>
<comment type="cofactor">
    <cofactor evidence="9">
        <name>Mn(2+)</name>
        <dbReference type="ChEBI" id="CHEBI:29035"/>
    </cofactor>
    <text evidence="9">Binds 2 manganese ions per subunit.</text>
</comment>
<evidence type="ECO:0000256" key="2">
    <source>
        <dbReference type="ARBA" id="ARBA00000967"/>
    </source>
</evidence>
<feature type="domain" description="Cytosol aminopeptidase" evidence="10">
    <location>
        <begin position="343"/>
        <end position="350"/>
    </location>
</feature>
<feature type="binding site" evidence="9">
    <location>
        <position position="286"/>
    </location>
    <ligand>
        <name>Mn(2+)</name>
        <dbReference type="ChEBI" id="CHEBI:29035"/>
        <label>2</label>
    </ligand>
</feature>
<dbReference type="GO" id="GO:0070006">
    <property type="term" value="F:metalloaminopeptidase activity"/>
    <property type="evidence" value="ECO:0007669"/>
    <property type="project" value="InterPro"/>
</dbReference>
<keyword evidence="7 9" id="KW-0378">Hydrolase</keyword>
<comment type="function">
    <text evidence="9">Presumably involved in the processing and regular turnover of intracellular proteins. Catalyzes the removal of unsubstituted N-terminal amino acids from various peptides.</text>
</comment>
<dbReference type="EC" id="3.4.11.1" evidence="9"/>
<evidence type="ECO:0000256" key="1">
    <source>
        <dbReference type="ARBA" id="ARBA00000135"/>
    </source>
</evidence>
<feature type="active site" evidence="9">
    <location>
        <position position="275"/>
    </location>
</feature>
<dbReference type="Proteomes" id="UP000074119">
    <property type="component" value="Chromosome"/>
</dbReference>
<feature type="active site" evidence="9">
    <location>
        <position position="349"/>
    </location>
</feature>
<dbReference type="GO" id="GO:0006508">
    <property type="term" value="P:proteolysis"/>
    <property type="evidence" value="ECO:0007669"/>
    <property type="project" value="UniProtKB-KW"/>
</dbReference>
<keyword evidence="5 9" id="KW-0645">Protease</keyword>
<feature type="binding site" evidence="9">
    <location>
        <position position="268"/>
    </location>
    <ligand>
        <name>Mn(2+)</name>
        <dbReference type="ChEBI" id="CHEBI:29035"/>
        <label>1</label>
    </ligand>
</feature>
<keyword evidence="9" id="KW-0963">Cytoplasm</keyword>
<sequence>MQISLKPCKDLTTVNTDCLILVTDAALNSELAQAVDAASGGVISHMLKRGDFKAKLAETLYLPNITGLKARRLLVVGKGDSELSDSDFDKIIQATFSAPAAADCKDSCYLLDNISVTDRKPGWQYQRIAQLLVSSSYRYTATVSKPKPALSIRRVTLQGANTAPNRQAIQVGTSIGKGINTACELGDLPGNICTPEYIASEARSLGNKFESVTVSVLDEKKMKQLGMGALLSVSAGSDQAARLIIIEYKGGKKSAQPHVLVGKGVTFDTGGISLKPGAKMDEMKYDMCGAASVVGTMAAIASMDLKLNVIGVVAAAENMPSGGATKPGDVVTSMSGQTIEILNTDAEGRLVLCDALTYVERFKPASVIDIATLTGACVVALGKHAAGLYSNQDSFAQELLEQGRLAQDRAWHMPLWDDYQNQLDSNFADMANIGGPEAGSVTAACFLSRFTKAYRWAHLDIAGAAWLGGANKGATGRPVSLLCHYLMSKVGS</sequence>
<feature type="binding site" evidence="9">
    <location>
        <position position="345"/>
    </location>
    <ligand>
        <name>Mn(2+)</name>
        <dbReference type="ChEBI" id="CHEBI:29035"/>
        <label>1</label>
    </ligand>
</feature>